<gene>
    <name evidence="3" type="ORF">RR46_06906</name>
</gene>
<dbReference type="AlphaFoldDB" id="A0A194PS81"/>
<sequence length="414" mass="47278">MDRAKYSKLQNKWRCYYDKGQHDIFNTSSEEESDETPPTPMEENSVATSTTDATVTSEPTGLQAEEHEEEQPPDAPELQVPDEIEESREEHVPVKFTLDEPGMGNGLKLELAKLQKLKFEKSLKCMAAQQLEYRQRLIRQLNLLLTHNPIGDFDREVYSLEDLTGPIGPKVSERLKKKFAAKVKFDEYHGEMENNMQQDMVEMQNPDEVEDENTEGQEDQQCHNVTSSFKRPSALYQYNMVCRLETILEEPESTSEEQGQSDIDQQLDTEDDVSEDNVDGDTESDISLNEDFEELERIITEFRFRARGRRAALRRQRRFNNLIITVLVSIAISVRFMGGDLVDELLNYCTYVDSTIIICLFSAVLCICKIYQSIAYADIDDEDEYSESEASGDGPSDMDMDDEDPEPNGSSAAE</sequence>
<dbReference type="EMBL" id="KQ459594">
    <property type="protein sequence ID" value="KPI96172.1"/>
    <property type="molecule type" value="Genomic_DNA"/>
</dbReference>
<keyword evidence="2" id="KW-1133">Transmembrane helix</keyword>
<evidence type="ECO:0000313" key="4">
    <source>
        <dbReference type="Proteomes" id="UP000053268"/>
    </source>
</evidence>
<proteinExistence type="predicted"/>
<feature type="compositionally biased region" description="Acidic residues" evidence="1">
    <location>
        <begin position="265"/>
        <end position="286"/>
    </location>
</feature>
<feature type="region of interest" description="Disordered" evidence="1">
    <location>
        <begin position="24"/>
        <end position="79"/>
    </location>
</feature>
<name>A0A194PS81_PAPXU</name>
<organism evidence="3 4">
    <name type="scientific">Papilio xuthus</name>
    <name type="common">Asian swallowtail butterfly</name>
    <dbReference type="NCBI Taxonomy" id="66420"/>
    <lineage>
        <taxon>Eukaryota</taxon>
        <taxon>Metazoa</taxon>
        <taxon>Ecdysozoa</taxon>
        <taxon>Arthropoda</taxon>
        <taxon>Hexapoda</taxon>
        <taxon>Insecta</taxon>
        <taxon>Pterygota</taxon>
        <taxon>Neoptera</taxon>
        <taxon>Endopterygota</taxon>
        <taxon>Lepidoptera</taxon>
        <taxon>Glossata</taxon>
        <taxon>Ditrysia</taxon>
        <taxon>Papilionoidea</taxon>
        <taxon>Papilionidae</taxon>
        <taxon>Papilioninae</taxon>
        <taxon>Papilio</taxon>
    </lineage>
</organism>
<evidence type="ECO:0000256" key="1">
    <source>
        <dbReference type="SAM" id="MobiDB-lite"/>
    </source>
</evidence>
<accession>A0A194PS81</accession>
<dbReference type="Proteomes" id="UP000053268">
    <property type="component" value="Unassembled WGS sequence"/>
</dbReference>
<evidence type="ECO:0000313" key="3">
    <source>
        <dbReference type="EMBL" id="KPI96172.1"/>
    </source>
</evidence>
<evidence type="ECO:0000256" key="2">
    <source>
        <dbReference type="SAM" id="Phobius"/>
    </source>
</evidence>
<feature type="compositionally biased region" description="Acidic residues" evidence="1">
    <location>
        <begin position="206"/>
        <end position="218"/>
    </location>
</feature>
<reference evidence="3 4" key="1">
    <citation type="journal article" date="2015" name="Nat. Commun.">
        <title>Outbred genome sequencing and CRISPR/Cas9 gene editing in butterflies.</title>
        <authorList>
            <person name="Li X."/>
            <person name="Fan D."/>
            <person name="Zhang W."/>
            <person name="Liu G."/>
            <person name="Zhang L."/>
            <person name="Zhao L."/>
            <person name="Fang X."/>
            <person name="Chen L."/>
            <person name="Dong Y."/>
            <person name="Chen Y."/>
            <person name="Ding Y."/>
            <person name="Zhao R."/>
            <person name="Feng M."/>
            <person name="Zhu Y."/>
            <person name="Feng Y."/>
            <person name="Jiang X."/>
            <person name="Zhu D."/>
            <person name="Xiang H."/>
            <person name="Feng X."/>
            <person name="Li S."/>
            <person name="Wang J."/>
            <person name="Zhang G."/>
            <person name="Kronforst M.R."/>
            <person name="Wang W."/>
        </authorList>
    </citation>
    <scope>NUCLEOTIDE SEQUENCE [LARGE SCALE GENOMIC DNA]</scope>
    <source>
        <strain evidence="3">Ya'a_city_454_Px</strain>
        <tissue evidence="3">Whole body</tissue>
    </source>
</reference>
<keyword evidence="4" id="KW-1185">Reference proteome</keyword>
<feature type="compositionally biased region" description="Low complexity" evidence="1">
    <location>
        <begin position="41"/>
        <end position="57"/>
    </location>
</feature>
<feature type="transmembrane region" description="Helical" evidence="2">
    <location>
        <begin position="350"/>
        <end position="371"/>
    </location>
</feature>
<feature type="region of interest" description="Disordered" evidence="1">
    <location>
        <begin position="206"/>
        <end position="226"/>
    </location>
</feature>
<keyword evidence="2" id="KW-0812">Transmembrane</keyword>
<feature type="compositionally biased region" description="Acidic residues" evidence="1">
    <location>
        <begin position="396"/>
        <end position="406"/>
    </location>
</feature>
<feature type="region of interest" description="Disordered" evidence="1">
    <location>
        <begin position="250"/>
        <end position="286"/>
    </location>
</feature>
<keyword evidence="2" id="KW-0472">Membrane</keyword>
<protein>
    <submittedName>
        <fullName evidence="3">Uncharacterized protein</fullName>
    </submittedName>
</protein>
<feature type="transmembrane region" description="Helical" evidence="2">
    <location>
        <begin position="319"/>
        <end position="338"/>
    </location>
</feature>
<feature type="region of interest" description="Disordered" evidence="1">
    <location>
        <begin position="382"/>
        <end position="414"/>
    </location>
</feature>